<dbReference type="Pfam" id="PF08279">
    <property type="entry name" value="HTH_11"/>
    <property type="match status" value="1"/>
</dbReference>
<keyword evidence="2" id="KW-0804">Transcription</keyword>
<dbReference type="AlphaFoldDB" id="A0A3B0UZ50"/>
<proteinExistence type="predicted"/>
<evidence type="ECO:0000259" key="3">
    <source>
        <dbReference type="PROSITE" id="PS51000"/>
    </source>
</evidence>
<dbReference type="Pfam" id="PF25583">
    <property type="entry name" value="WCX"/>
    <property type="match status" value="1"/>
</dbReference>
<dbReference type="EMBL" id="UOEU01000009">
    <property type="protein sequence ID" value="VAW29879.1"/>
    <property type="molecule type" value="Genomic_DNA"/>
</dbReference>
<evidence type="ECO:0000313" key="4">
    <source>
        <dbReference type="EMBL" id="VAW29879.1"/>
    </source>
</evidence>
<dbReference type="PANTHER" id="PTHR34580">
    <property type="match status" value="1"/>
</dbReference>
<evidence type="ECO:0000256" key="2">
    <source>
        <dbReference type="ARBA" id="ARBA00023163"/>
    </source>
</evidence>
<dbReference type="PROSITE" id="PS51000">
    <property type="entry name" value="HTH_DEOR_2"/>
    <property type="match status" value="1"/>
</dbReference>
<dbReference type="InterPro" id="IPR036390">
    <property type="entry name" value="WH_DNA-bd_sf"/>
</dbReference>
<name>A0A3B0UZ50_9ZZZZ</name>
<dbReference type="InterPro" id="IPR001034">
    <property type="entry name" value="DeoR_HTH"/>
</dbReference>
<dbReference type="Gene3D" id="1.10.10.10">
    <property type="entry name" value="Winged helix-like DNA-binding domain superfamily/Winged helix DNA-binding domain"/>
    <property type="match status" value="1"/>
</dbReference>
<dbReference type="InterPro" id="IPR036388">
    <property type="entry name" value="WH-like_DNA-bd_sf"/>
</dbReference>
<evidence type="ECO:0000256" key="1">
    <source>
        <dbReference type="ARBA" id="ARBA00023015"/>
    </source>
</evidence>
<dbReference type="InterPro" id="IPR028349">
    <property type="entry name" value="PafC-like"/>
</dbReference>
<reference evidence="4" key="1">
    <citation type="submission" date="2018-06" db="EMBL/GenBank/DDBJ databases">
        <authorList>
            <person name="Zhirakovskaya E."/>
        </authorList>
    </citation>
    <scope>NUCLEOTIDE SEQUENCE</scope>
</reference>
<dbReference type="InterPro" id="IPR051534">
    <property type="entry name" value="CBASS_pafABC_assoc_protein"/>
</dbReference>
<dbReference type="PIRSF" id="PIRSF016838">
    <property type="entry name" value="PafC"/>
    <property type="match status" value="1"/>
</dbReference>
<feature type="domain" description="HTH deoR-type" evidence="3">
    <location>
        <begin position="2"/>
        <end position="57"/>
    </location>
</feature>
<dbReference type="PROSITE" id="PS52050">
    <property type="entry name" value="WYL"/>
    <property type="match status" value="1"/>
</dbReference>
<dbReference type="InterPro" id="IPR026881">
    <property type="entry name" value="WYL_dom"/>
</dbReference>
<protein>
    <submittedName>
        <fullName evidence="4">Transcriptional regulator, DeoR family</fullName>
    </submittedName>
</protein>
<organism evidence="4">
    <name type="scientific">hydrothermal vent metagenome</name>
    <dbReference type="NCBI Taxonomy" id="652676"/>
    <lineage>
        <taxon>unclassified sequences</taxon>
        <taxon>metagenomes</taxon>
        <taxon>ecological metagenomes</taxon>
    </lineage>
</organism>
<dbReference type="InterPro" id="IPR013196">
    <property type="entry name" value="HTH_11"/>
</dbReference>
<keyword evidence="1" id="KW-0805">Transcription regulation</keyword>
<dbReference type="GO" id="GO:0003700">
    <property type="term" value="F:DNA-binding transcription factor activity"/>
    <property type="evidence" value="ECO:0007669"/>
    <property type="project" value="InterPro"/>
</dbReference>
<dbReference type="Pfam" id="PF13280">
    <property type="entry name" value="WYL"/>
    <property type="match status" value="1"/>
</dbReference>
<sequence>MRADRLLSMMILLQTRGKMTAKVLANELEVSRRTILRDAEALSIAGIPIYTDGGHGGGITLDENYRTKLTGLKEAEIQSLFLAGNNQLLKEVGLGEAADRTLQKLFASLPARHQPSVDYIRQRIYIDPVWWWHDAKPLPFWAELQDAVYQDRCIQAVYENYEGKVAERLLEPYSLVSKSSSWYLIAKSKGKLRTFRVSRFHQIVLLDTTFHRDKTFELISYWHEHLNKFASAFSEYKFSLRIHPDRVNFVRWLTPGRHIEEGVDDVGWITIHFQIDSKHLAQMLVFGLGTQCEVIEPLTLREEVLYACRTILNS</sequence>
<dbReference type="SUPFAM" id="SSF46785">
    <property type="entry name" value="Winged helix' DNA-binding domain"/>
    <property type="match status" value="1"/>
</dbReference>
<accession>A0A3B0UZ50</accession>
<dbReference type="PANTHER" id="PTHR34580:SF1">
    <property type="entry name" value="PROTEIN PAFC"/>
    <property type="match status" value="1"/>
</dbReference>
<gene>
    <name evidence="4" type="ORF">MNBD_CHLOROFLEXI01-4237</name>
</gene>
<dbReference type="InterPro" id="IPR057727">
    <property type="entry name" value="WCX_dom"/>
</dbReference>